<reference evidence="3" key="1">
    <citation type="submission" date="2021-02" db="EMBL/GenBank/DDBJ databases">
        <authorList>
            <person name="Nowell W R."/>
        </authorList>
    </citation>
    <scope>NUCLEOTIDE SEQUENCE</scope>
</reference>
<keyword evidence="4" id="KW-1185">Reference proteome</keyword>
<name>A0A814H957_9BILA</name>
<gene>
    <name evidence="2" type="ORF">BJG266_LOCUS13650</name>
    <name evidence="3" type="ORF">QVE165_LOCUS15229</name>
</gene>
<feature type="chain" id="PRO_5036224602" description="Transmembrane protein" evidence="1">
    <location>
        <begin position="20"/>
        <end position="161"/>
    </location>
</feature>
<dbReference type="EMBL" id="CAJNOM010000082">
    <property type="protein sequence ID" value="CAF1006562.1"/>
    <property type="molecule type" value="Genomic_DNA"/>
</dbReference>
<dbReference type="Proteomes" id="UP000663832">
    <property type="component" value="Unassembled WGS sequence"/>
</dbReference>
<keyword evidence="1" id="KW-0732">Signal</keyword>
<dbReference type="Proteomes" id="UP000663877">
    <property type="component" value="Unassembled WGS sequence"/>
</dbReference>
<dbReference type="OrthoDB" id="10063650at2759"/>
<evidence type="ECO:0000313" key="4">
    <source>
        <dbReference type="Proteomes" id="UP000663832"/>
    </source>
</evidence>
<accession>A0A814H957</accession>
<evidence type="ECO:0008006" key="5">
    <source>
        <dbReference type="Google" id="ProtNLM"/>
    </source>
</evidence>
<proteinExistence type="predicted"/>
<feature type="signal peptide" evidence="1">
    <location>
        <begin position="1"/>
        <end position="19"/>
    </location>
</feature>
<evidence type="ECO:0000256" key="1">
    <source>
        <dbReference type="SAM" id="SignalP"/>
    </source>
</evidence>
<sequence length="161" mass="19388">MLRFFYIIFFLWIFNGLQSFFYDTDPFGFDCLYYFSPDSQFSEIVKHCIRPNNDKNLTTVVYFINISDQSFTFNELYHLNVTSNEILRWSSSIDVAEQYQYYLDQPFESNLSNQTFFNCTRPWSGSRCQYALELNEDELVQNSFKMTLTNNMFRQTCYILL</sequence>
<dbReference type="EMBL" id="CAJNOI010000055">
    <property type="protein sequence ID" value="CAF0959162.1"/>
    <property type="molecule type" value="Genomic_DNA"/>
</dbReference>
<evidence type="ECO:0000313" key="3">
    <source>
        <dbReference type="EMBL" id="CAF1006562.1"/>
    </source>
</evidence>
<evidence type="ECO:0000313" key="2">
    <source>
        <dbReference type="EMBL" id="CAF0959162.1"/>
    </source>
</evidence>
<organism evidence="3 4">
    <name type="scientific">Adineta steineri</name>
    <dbReference type="NCBI Taxonomy" id="433720"/>
    <lineage>
        <taxon>Eukaryota</taxon>
        <taxon>Metazoa</taxon>
        <taxon>Spiralia</taxon>
        <taxon>Gnathifera</taxon>
        <taxon>Rotifera</taxon>
        <taxon>Eurotatoria</taxon>
        <taxon>Bdelloidea</taxon>
        <taxon>Adinetida</taxon>
        <taxon>Adinetidae</taxon>
        <taxon>Adineta</taxon>
    </lineage>
</organism>
<dbReference type="AlphaFoldDB" id="A0A814H957"/>
<protein>
    <recommendedName>
        <fullName evidence="5">Transmembrane protein</fullName>
    </recommendedName>
</protein>
<comment type="caution">
    <text evidence="3">The sequence shown here is derived from an EMBL/GenBank/DDBJ whole genome shotgun (WGS) entry which is preliminary data.</text>
</comment>